<reference evidence="2 3" key="1">
    <citation type="submission" date="2019-08" db="EMBL/GenBank/DDBJ databases">
        <title>Pelomicrobium methylotrophicum gen. nov., sp. nov. a moderately thermophilic, facultatively anaerobic, lithoautotrophic and methylotrophic bacterium isolated from a terrestrial mud volcano.</title>
        <authorList>
            <person name="Slobodkina G.B."/>
            <person name="Merkel A.Y."/>
            <person name="Slobodkin A.I."/>
        </authorList>
    </citation>
    <scope>NUCLEOTIDE SEQUENCE [LARGE SCALE GENOMIC DNA]</scope>
    <source>
        <strain evidence="2 3">SM250</strain>
    </source>
</reference>
<proteinExistence type="predicted"/>
<dbReference type="GO" id="GO:0003725">
    <property type="term" value="F:double-stranded RNA binding"/>
    <property type="evidence" value="ECO:0007669"/>
    <property type="project" value="InterPro"/>
</dbReference>
<keyword evidence="3" id="KW-1185">Reference proteome</keyword>
<dbReference type="InterPro" id="IPR006070">
    <property type="entry name" value="Sua5-like_dom"/>
</dbReference>
<evidence type="ECO:0000313" key="3">
    <source>
        <dbReference type="Proteomes" id="UP000321201"/>
    </source>
</evidence>
<dbReference type="NCBIfam" id="TIGR00057">
    <property type="entry name" value="L-threonylcarbamoyladenylate synthase"/>
    <property type="match status" value="1"/>
</dbReference>
<feature type="domain" description="YrdC-like" evidence="1">
    <location>
        <begin position="14"/>
        <end position="200"/>
    </location>
</feature>
<protein>
    <submittedName>
        <fullName evidence="2">Threonylcarbamoyl-AMP synthase</fullName>
    </submittedName>
</protein>
<dbReference type="PROSITE" id="PS51163">
    <property type="entry name" value="YRDC"/>
    <property type="match status" value="1"/>
</dbReference>
<dbReference type="FunCoup" id="A0A5C7EFU2">
    <property type="interactions" value="495"/>
</dbReference>
<sequence>MAQYFEMHLQNPQARLIRQAAEIVRGGGVIVYPTDSCYALGCRLGDRQAASRIRRIRGIDDDHLLTLVCRDLAELARYARVNNQQFRLLKAATPGSYTFILEATREVPRRLHHPKRNTIGLRVPDHPVVKALLAELGEPLLSSTLLLPGDDLPMNDPGQIRARLERQVDLVIDGGPCGVEMTTVLDLTDEAPRVVREGKGPLDILGIAP</sequence>
<dbReference type="AlphaFoldDB" id="A0A5C7EFU2"/>
<dbReference type="InterPro" id="IPR052532">
    <property type="entry name" value="SUA5_domain"/>
</dbReference>
<dbReference type="InterPro" id="IPR017945">
    <property type="entry name" value="DHBP_synth_RibB-like_a/b_dom"/>
</dbReference>
<accession>A0A5C7EFU2</accession>
<dbReference type="Proteomes" id="UP000321201">
    <property type="component" value="Unassembled WGS sequence"/>
</dbReference>
<dbReference type="PANTHER" id="PTHR42828">
    <property type="entry name" value="DHBP SYNTHASE RIBB-LIKE ALPHA/BETA DOMAIN-CONTAINING PROTEIN"/>
    <property type="match status" value="1"/>
</dbReference>
<dbReference type="EMBL" id="VPFL01000017">
    <property type="protein sequence ID" value="TXF11093.1"/>
    <property type="molecule type" value="Genomic_DNA"/>
</dbReference>
<dbReference type="InParanoid" id="A0A5C7EFU2"/>
<organism evidence="2 3">
    <name type="scientific">Pelomicrobium methylotrophicum</name>
    <dbReference type="NCBI Taxonomy" id="2602750"/>
    <lineage>
        <taxon>Bacteria</taxon>
        <taxon>Pseudomonadati</taxon>
        <taxon>Pseudomonadota</taxon>
        <taxon>Hydrogenophilia</taxon>
        <taxon>Hydrogenophilia incertae sedis</taxon>
        <taxon>Pelomicrobium</taxon>
    </lineage>
</organism>
<dbReference type="SUPFAM" id="SSF55821">
    <property type="entry name" value="YrdC/RibB"/>
    <property type="match status" value="1"/>
</dbReference>
<gene>
    <name evidence="2" type="ORF">FR698_12250</name>
</gene>
<dbReference type="PANTHER" id="PTHR42828:SF3">
    <property type="entry name" value="THREONYLCARBAMOYL-AMP SYNTHASE"/>
    <property type="match status" value="1"/>
</dbReference>
<dbReference type="Pfam" id="PF01300">
    <property type="entry name" value="Sua5_yciO_yrdC"/>
    <property type="match status" value="1"/>
</dbReference>
<evidence type="ECO:0000259" key="1">
    <source>
        <dbReference type="PROSITE" id="PS51163"/>
    </source>
</evidence>
<comment type="caution">
    <text evidence="2">The sequence shown here is derived from an EMBL/GenBank/DDBJ whole genome shotgun (WGS) entry which is preliminary data.</text>
</comment>
<dbReference type="RefSeq" id="WP_147800485.1">
    <property type="nucleotide sequence ID" value="NZ_VPFL01000017.1"/>
</dbReference>
<name>A0A5C7EFU2_9PROT</name>
<dbReference type="Gene3D" id="3.90.870.10">
    <property type="entry name" value="DHBP synthase"/>
    <property type="match status" value="1"/>
</dbReference>
<evidence type="ECO:0000313" key="2">
    <source>
        <dbReference type="EMBL" id="TXF11093.1"/>
    </source>
</evidence>
<dbReference type="OrthoDB" id="9781656at2"/>